<keyword evidence="3" id="KW-1185">Reference proteome</keyword>
<feature type="chain" id="PRO_5036472949" evidence="1">
    <location>
        <begin position="23"/>
        <end position="141"/>
    </location>
</feature>
<feature type="signal peptide" evidence="1">
    <location>
        <begin position="1"/>
        <end position="22"/>
    </location>
</feature>
<keyword evidence="1" id="KW-0732">Signal</keyword>
<reference evidence="2" key="2">
    <citation type="journal article" date="2019" name="IMA Fungus">
        <title>Genome sequencing and comparison of five Tilletia species to identify candidate genes for the detection of regulated species infecting wheat.</title>
        <authorList>
            <person name="Nguyen H.D.T."/>
            <person name="Sultana T."/>
            <person name="Kesanakurti P."/>
            <person name="Hambleton S."/>
        </authorList>
    </citation>
    <scope>NUCLEOTIDE SEQUENCE</scope>
    <source>
        <strain evidence="2">DAOMC 236426</strain>
    </source>
</reference>
<evidence type="ECO:0000256" key="1">
    <source>
        <dbReference type="SAM" id="SignalP"/>
    </source>
</evidence>
<dbReference type="AlphaFoldDB" id="A0A8X7MW93"/>
<sequence>MFYPRLLLLFPLLLLFTTGATPAPLPGTGCLSCPTLPQAPTLQARAGGTHVTETEMRRFVSFVQSGRIPEYAKAEYERLATMGINRLQEEQRLRAQLHAEGYTDLDSLPAPLRQQYLRAQNQATQASLDFSGHVQKWLGNA</sequence>
<accession>A0A8X7MW93</accession>
<gene>
    <name evidence="2" type="ORF">A4X06_0g2187</name>
</gene>
<evidence type="ECO:0000313" key="3">
    <source>
        <dbReference type="Proteomes" id="UP000077684"/>
    </source>
</evidence>
<comment type="caution">
    <text evidence="2">The sequence shown here is derived from an EMBL/GenBank/DDBJ whole genome shotgun (WGS) entry which is preliminary data.</text>
</comment>
<organism evidence="2 3">
    <name type="scientific">Tilletia controversa</name>
    <name type="common">dwarf bunt fungus</name>
    <dbReference type="NCBI Taxonomy" id="13291"/>
    <lineage>
        <taxon>Eukaryota</taxon>
        <taxon>Fungi</taxon>
        <taxon>Dikarya</taxon>
        <taxon>Basidiomycota</taxon>
        <taxon>Ustilaginomycotina</taxon>
        <taxon>Exobasidiomycetes</taxon>
        <taxon>Tilletiales</taxon>
        <taxon>Tilletiaceae</taxon>
        <taxon>Tilletia</taxon>
    </lineage>
</organism>
<protein>
    <submittedName>
        <fullName evidence="2">Uncharacterized protein</fullName>
    </submittedName>
</protein>
<dbReference type="EMBL" id="LWDE02000161">
    <property type="protein sequence ID" value="KAE8252453.1"/>
    <property type="molecule type" value="Genomic_DNA"/>
</dbReference>
<reference evidence="2" key="1">
    <citation type="submission" date="2016-04" db="EMBL/GenBank/DDBJ databases">
        <authorList>
            <person name="Nguyen H.D."/>
            <person name="Samba Siva P."/>
            <person name="Cullis J."/>
            <person name="Levesque C.A."/>
            <person name="Hambleton S."/>
        </authorList>
    </citation>
    <scope>NUCLEOTIDE SEQUENCE</scope>
    <source>
        <strain evidence="2">DAOMC 236426</strain>
    </source>
</reference>
<evidence type="ECO:0000313" key="2">
    <source>
        <dbReference type="EMBL" id="KAE8252453.1"/>
    </source>
</evidence>
<dbReference type="Proteomes" id="UP000077684">
    <property type="component" value="Unassembled WGS sequence"/>
</dbReference>
<name>A0A8X7MW93_9BASI</name>
<proteinExistence type="predicted"/>